<evidence type="ECO:0000256" key="3">
    <source>
        <dbReference type="ARBA" id="ARBA00023163"/>
    </source>
</evidence>
<dbReference type="Pfam" id="PF00356">
    <property type="entry name" value="LacI"/>
    <property type="match status" value="1"/>
</dbReference>
<evidence type="ECO:0000313" key="6">
    <source>
        <dbReference type="Proteomes" id="UP000181980"/>
    </source>
</evidence>
<proteinExistence type="predicted"/>
<dbReference type="PROSITE" id="PS50932">
    <property type="entry name" value="HTH_LACI_2"/>
    <property type="match status" value="1"/>
</dbReference>
<evidence type="ECO:0000256" key="1">
    <source>
        <dbReference type="ARBA" id="ARBA00023015"/>
    </source>
</evidence>
<keyword evidence="2" id="KW-0238">DNA-binding</keyword>
<dbReference type="GO" id="GO:0000976">
    <property type="term" value="F:transcription cis-regulatory region binding"/>
    <property type="evidence" value="ECO:0007669"/>
    <property type="project" value="TreeGrafter"/>
</dbReference>
<keyword evidence="6" id="KW-1185">Reference proteome</keyword>
<dbReference type="CDD" id="cd06280">
    <property type="entry name" value="PBP1_LacI-like"/>
    <property type="match status" value="1"/>
</dbReference>
<dbReference type="CDD" id="cd01392">
    <property type="entry name" value="HTH_LacI"/>
    <property type="match status" value="1"/>
</dbReference>
<dbReference type="EMBL" id="FNUC01000003">
    <property type="protein sequence ID" value="SEE90706.1"/>
    <property type="molecule type" value="Genomic_DNA"/>
</dbReference>
<evidence type="ECO:0000256" key="2">
    <source>
        <dbReference type="ARBA" id="ARBA00023125"/>
    </source>
</evidence>
<dbReference type="InterPro" id="IPR046335">
    <property type="entry name" value="LacI/GalR-like_sensor"/>
</dbReference>
<sequence length="339" mass="36468">MASIRQVAEHAGVSTATVARVLSGRITVSPELSERVRRAVDELNYVPNDIARSLSRGRTNMLGLLVSDIGNPFAAQVARGLEDEAARHDYQVLVGSSDFELERETRLLDSFAAKTVDAVALVSARGSTPAMARLARTGLPVVYIDRRPDGDTAAPLVRTDNETAARQAVGHLIELGHRDLAMISGPSWLPTASARLRGFRAACAEHGLTVRAECVREGHLGVDGGLRGMRDLLDLPERPTAVFSFNNLSAVGALQALRERGVVAPRDISLVTFDDMDLFPFVDPPITAIAQPAYEIGVEAGRSLLAMLSGAAVVPREVVLPTEFRIRSSCAEPPHREKV</sequence>
<keyword evidence="1" id="KW-0805">Transcription regulation</keyword>
<dbReference type="Pfam" id="PF13377">
    <property type="entry name" value="Peripla_BP_3"/>
    <property type="match status" value="1"/>
</dbReference>
<dbReference type="SMART" id="SM00354">
    <property type="entry name" value="HTH_LACI"/>
    <property type="match status" value="1"/>
</dbReference>
<dbReference type="InterPro" id="IPR010982">
    <property type="entry name" value="Lambda_DNA-bd_dom_sf"/>
</dbReference>
<evidence type="ECO:0000313" key="5">
    <source>
        <dbReference type="EMBL" id="SEE90706.1"/>
    </source>
</evidence>
<dbReference type="Gene3D" id="3.40.50.2300">
    <property type="match status" value="2"/>
</dbReference>
<protein>
    <submittedName>
        <fullName evidence="5">Transcriptional regulator, LacI family</fullName>
    </submittedName>
</protein>
<keyword evidence="3" id="KW-0804">Transcription</keyword>
<evidence type="ECO:0000259" key="4">
    <source>
        <dbReference type="PROSITE" id="PS50932"/>
    </source>
</evidence>
<dbReference type="GO" id="GO:0003700">
    <property type="term" value="F:DNA-binding transcription factor activity"/>
    <property type="evidence" value="ECO:0007669"/>
    <property type="project" value="TreeGrafter"/>
</dbReference>
<dbReference type="AlphaFoldDB" id="A0A1H5MN11"/>
<feature type="domain" description="HTH lacI-type" evidence="4">
    <location>
        <begin position="2"/>
        <end position="56"/>
    </location>
</feature>
<dbReference type="SUPFAM" id="SSF53822">
    <property type="entry name" value="Periplasmic binding protein-like I"/>
    <property type="match status" value="1"/>
</dbReference>
<dbReference type="InterPro" id="IPR000843">
    <property type="entry name" value="HTH_LacI"/>
</dbReference>
<organism evidence="5 6">
    <name type="scientific">Jiangella alba</name>
    <dbReference type="NCBI Taxonomy" id="561176"/>
    <lineage>
        <taxon>Bacteria</taxon>
        <taxon>Bacillati</taxon>
        <taxon>Actinomycetota</taxon>
        <taxon>Actinomycetes</taxon>
        <taxon>Jiangellales</taxon>
        <taxon>Jiangellaceae</taxon>
        <taxon>Jiangella</taxon>
    </lineage>
</organism>
<dbReference type="SUPFAM" id="SSF47413">
    <property type="entry name" value="lambda repressor-like DNA-binding domains"/>
    <property type="match status" value="1"/>
</dbReference>
<dbReference type="PANTHER" id="PTHR30146:SF109">
    <property type="entry name" value="HTH-TYPE TRANSCRIPTIONAL REGULATOR GALS"/>
    <property type="match status" value="1"/>
</dbReference>
<dbReference type="PANTHER" id="PTHR30146">
    <property type="entry name" value="LACI-RELATED TRANSCRIPTIONAL REPRESSOR"/>
    <property type="match status" value="1"/>
</dbReference>
<dbReference type="Proteomes" id="UP000181980">
    <property type="component" value="Unassembled WGS sequence"/>
</dbReference>
<dbReference type="Gene3D" id="1.10.260.40">
    <property type="entry name" value="lambda repressor-like DNA-binding domains"/>
    <property type="match status" value="1"/>
</dbReference>
<dbReference type="STRING" id="561176.SAMN04488561_3290"/>
<dbReference type="InterPro" id="IPR028082">
    <property type="entry name" value="Peripla_BP_I"/>
</dbReference>
<gene>
    <name evidence="5" type="ORF">SAMN04488561_3290</name>
</gene>
<reference evidence="6" key="1">
    <citation type="submission" date="2016-10" db="EMBL/GenBank/DDBJ databases">
        <authorList>
            <person name="Varghese N."/>
            <person name="Submissions S."/>
        </authorList>
    </citation>
    <scope>NUCLEOTIDE SEQUENCE [LARGE SCALE GENOMIC DNA]</scope>
    <source>
        <strain evidence="6">DSM 45237</strain>
    </source>
</reference>
<accession>A0A1H5MN11</accession>
<dbReference type="OrthoDB" id="3595338at2"/>
<name>A0A1H5MN11_9ACTN</name>